<dbReference type="EMBL" id="BMZE01000005">
    <property type="protein sequence ID" value="GHA38173.1"/>
    <property type="molecule type" value="Genomic_DNA"/>
</dbReference>
<evidence type="ECO:0000256" key="1">
    <source>
        <dbReference type="SAM" id="Phobius"/>
    </source>
</evidence>
<feature type="transmembrane region" description="Helical" evidence="1">
    <location>
        <begin position="151"/>
        <end position="175"/>
    </location>
</feature>
<organism evidence="2 3">
    <name type="scientific">Devosia pacifica</name>
    <dbReference type="NCBI Taxonomy" id="1335967"/>
    <lineage>
        <taxon>Bacteria</taxon>
        <taxon>Pseudomonadati</taxon>
        <taxon>Pseudomonadota</taxon>
        <taxon>Alphaproteobacteria</taxon>
        <taxon>Hyphomicrobiales</taxon>
        <taxon>Devosiaceae</taxon>
        <taxon>Devosia</taxon>
    </lineage>
</organism>
<feature type="transmembrane region" description="Helical" evidence="1">
    <location>
        <begin position="121"/>
        <end position="139"/>
    </location>
</feature>
<keyword evidence="3" id="KW-1185">Reference proteome</keyword>
<dbReference type="RefSeq" id="WP_189427355.1">
    <property type="nucleotide sequence ID" value="NZ_BMZE01000005.1"/>
</dbReference>
<sequence length="194" mass="20102">MTLLDTTDQIGPGKVAAVRPQFHFHGATLALNAVVPGAVFVLLNGAVALAGFEMPAAKIASQLGVSGWIATVAWVVALTNWGLVRGAMLEFGRAGRTAADWLFILSAAGIAFPFITLGFDLFWSTLAAFLLGLLALGTISRVAEVHKGAAVAMSPSILALLLPGMLGIVIMSMGWTPPFGVTQAEAAMPSKDLD</sequence>
<reference evidence="2" key="1">
    <citation type="journal article" date="2014" name="Int. J. Syst. Evol. Microbiol.">
        <title>Complete genome sequence of Corynebacterium casei LMG S-19264T (=DSM 44701T), isolated from a smear-ripened cheese.</title>
        <authorList>
            <consortium name="US DOE Joint Genome Institute (JGI-PGF)"/>
            <person name="Walter F."/>
            <person name="Albersmeier A."/>
            <person name="Kalinowski J."/>
            <person name="Ruckert C."/>
        </authorList>
    </citation>
    <scope>NUCLEOTIDE SEQUENCE</scope>
    <source>
        <strain evidence="2">KCTC 32437</strain>
    </source>
</reference>
<keyword evidence="1" id="KW-0472">Membrane</keyword>
<name>A0A918SGK3_9HYPH</name>
<dbReference type="AlphaFoldDB" id="A0A918SGK3"/>
<keyword evidence="1" id="KW-1133">Transmembrane helix</keyword>
<feature type="transmembrane region" description="Helical" evidence="1">
    <location>
        <begin position="29"/>
        <end position="52"/>
    </location>
</feature>
<proteinExistence type="predicted"/>
<gene>
    <name evidence="2" type="ORF">GCM10007989_37640</name>
</gene>
<accession>A0A918SGK3</accession>
<keyword evidence="1" id="KW-0812">Transmembrane</keyword>
<reference evidence="2" key="2">
    <citation type="submission" date="2020-09" db="EMBL/GenBank/DDBJ databases">
        <authorList>
            <person name="Sun Q."/>
            <person name="Kim S."/>
        </authorList>
    </citation>
    <scope>NUCLEOTIDE SEQUENCE</scope>
    <source>
        <strain evidence="2">KCTC 32437</strain>
    </source>
</reference>
<comment type="caution">
    <text evidence="2">The sequence shown here is derived from an EMBL/GenBank/DDBJ whole genome shotgun (WGS) entry which is preliminary data.</text>
</comment>
<feature type="transmembrane region" description="Helical" evidence="1">
    <location>
        <begin position="98"/>
        <end position="115"/>
    </location>
</feature>
<evidence type="ECO:0000313" key="3">
    <source>
        <dbReference type="Proteomes" id="UP000646579"/>
    </source>
</evidence>
<evidence type="ECO:0000313" key="2">
    <source>
        <dbReference type="EMBL" id="GHA38173.1"/>
    </source>
</evidence>
<feature type="transmembrane region" description="Helical" evidence="1">
    <location>
        <begin position="64"/>
        <end position="86"/>
    </location>
</feature>
<protein>
    <submittedName>
        <fullName evidence="2">Uncharacterized protein</fullName>
    </submittedName>
</protein>
<dbReference type="Proteomes" id="UP000646579">
    <property type="component" value="Unassembled WGS sequence"/>
</dbReference>